<organism evidence="2 3">
    <name type="scientific">Anaerovorax odorimutans</name>
    <dbReference type="NCBI Taxonomy" id="109327"/>
    <lineage>
        <taxon>Bacteria</taxon>
        <taxon>Bacillati</taxon>
        <taxon>Bacillota</taxon>
        <taxon>Clostridia</taxon>
        <taxon>Peptostreptococcales</taxon>
        <taxon>Anaerovoracaceae</taxon>
        <taxon>Anaerovorax</taxon>
    </lineage>
</organism>
<feature type="compositionally biased region" description="Basic and acidic residues" evidence="1">
    <location>
        <begin position="153"/>
        <end position="195"/>
    </location>
</feature>
<dbReference type="Pfam" id="PF12687">
    <property type="entry name" value="DUF3801"/>
    <property type="match status" value="1"/>
</dbReference>
<proteinExistence type="predicted"/>
<evidence type="ECO:0000256" key="1">
    <source>
        <dbReference type="SAM" id="MobiDB-lite"/>
    </source>
</evidence>
<dbReference type="EMBL" id="JANFXK010000071">
    <property type="protein sequence ID" value="MCQ4638641.1"/>
    <property type="molecule type" value="Genomic_DNA"/>
</dbReference>
<gene>
    <name evidence="2" type="ORF">NE619_18095</name>
</gene>
<feature type="compositionally biased region" description="Basic and acidic residues" evidence="1">
    <location>
        <begin position="214"/>
        <end position="248"/>
    </location>
</feature>
<sequence>MTVISGGEAADQVVRMSLETGEVALKITGQGAKHLAALLYAILKEQKKTRGRIRMESLIRSGKPLTVFSVKESDLKAFVEGAKKYGVLYCAVRNPRGTSDGMVDVMVKQEDAVRTNRIVERFKFAEVTETATVKAEIEQARAEKGKQASGQEPVEKGRRSKDAADRLADELLAKPVQKEGESLEAPFPEKTENYRPSEPISKKQNKIAEGTSKQPEDRRSVREELKEIRTTRKKEAELPQRKEKEKNTGSRGGQNTHRQ</sequence>
<name>A0ABT1RU16_9FIRM</name>
<dbReference type="RefSeq" id="WP_256133844.1">
    <property type="nucleotide sequence ID" value="NZ_JANFXK010000071.1"/>
</dbReference>
<evidence type="ECO:0000313" key="2">
    <source>
        <dbReference type="EMBL" id="MCQ4638641.1"/>
    </source>
</evidence>
<keyword evidence="3" id="KW-1185">Reference proteome</keyword>
<protein>
    <submittedName>
        <fullName evidence="2">DUF3801 domain-containing protein</fullName>
    </submittedName>
</protein>
<dbReference type="Proteomes" id="UP001524502">
    <property type="component" value="Unassembled WGS sequence"/>
</dbReference>
<comment type="caution">
    <text evidence="2">The sequence shown here is derived from an EMBL/GenBank/DDBJ whole genome shotgun (WGS) entry which is preliminary data.</text>
</comment>
<accession>A0ABT1RU16</accession>
<dbReference type="InterPro" id="IPR024234">
    <property type="entry name" value="DUF3801"/>
</dbReference>
<feature type="non-terminal residue" evidence="2">
    <location>
        <position position="259"/>
    </location>
</feature>
<evidence type="ECO:0000313" key="3">
    <source>
        <dbReference type="Proteomes" id="UP001524502"/>
    </source>
</evidence>
<feature type="region of interest" description="Disordered" evidence="1">
    <location>
        <begin position="139"/>
        <end position="259"/>
    </location>
</feature>
<reference evidence="2 3" key="1">
    <citation type="submission" date="2022-06" db="EMBL/GenBank/DDBJ databases">
        <title>Isolation of gut microbiota from human fecal samples.</title>
        <authorList>
            <person name="Pamer E.G."/>
            <person name="Barat B."/>
            <person name="Waligurski E."/>
            <person name="Medina S."/>
            <person name="Paddock L."/>
            <person name="Mostad J."/>
        </authorList>
    </citation>
    <scope>NUCLEOTIDE SEQUENCE [LARGE SCALE GENOMIC DNA]</scope>
    <source>
        <strain evidence="2 3">SL.3.17</strain>
    </source>
</reference>